<dbReference type="EnsemblMetazoa" id="PPA40392.1">
    <property type="protein sequence ID" value="PPA40392.1"/>
    <property type="gene ID" value="WBGene00278761"/>
</dbReference>
<dbReference type="OrthoDB" id="5830384at2759"/>
<accession>A0A454XW79</accession>
<gene>
    <name evidence="1" type="primary">WBGene00278761</name>
</gene>
<reference evidence="2" key="1">
    <citation type="journal article" date="2008" name="Nat. Genet.">
        <title>The Pristionchus pacificus genome provides a unique perspective on nematode lifestyle and parasitism.</title>
        <authorList>
            <person name="Dieterich C."/>
            <person name="Clifton S.W."/>
            <person name="Schuster L.N."/>
            <person name="Chinwalla A."/>
            <person name="Delehaunty K."/>
            <person name="Dinkelacker I."/>
            <person name="Fulton L."/>
            <person name="Fulton R."/>
            <person name="Godfrey J."/>
            <person name="Minx P."/>
            <person name="Mitreva M."/>
            <person name="Roeseler W."/>
            <person name="Tian H."/>
            <person name="Witte H."/>
            <person name="Yang S.P."/>
            <person name="Wilson R.K."/>
            <person name="Sommer R.J."/>
        </authorList>
    </citation>
    <scope>NUCLEOTIDE SEQUENCE [LARGE SCALE GENOMIC DNA]</scope>
    <source>
        <strain evidence="2">PS312</strain>
    </source>
</reference>
<proteinExistence type="predicted"/>
<dbReference type="Pfam" id="PF21525">
    <property type="entry name" value="Nlp36"/>
    <property type="match status" value="1"/>
</dbReference>
<sequence length="79" mass="9179">MPKQEFDLLDYTAPIIVGILFAIGLFFSSLIINFTCIKKDDEITHFEKWGARRNIRLGPHSLSVVKKHLDKRYITDEDV</sequence>
<name>A0A454XW79_PRIPA</name>
<dbReference type="OMA" id="IWITKND"/>
<dbReference type="Proteomes" id="UP000005239">
    <property type="component" value="Unassembled WGS sequence"/>
</dbReference>
<dbReference type="AlphaFoldDB" id="A0A454XW79"/>
<protein>
    <submittedName>
        <fullName evidence="1">Uncharacterized protein</fullName>
    </submittedName>
</protein>
<evidence type="ECO:0000313" key="2">
    <source>
        <dbReference type="Proteomes" id="UP000005239"/>
    </source>
</evidence>
<evidence type="ECO:0000313" key="1">
    <source>
        <dbReference type="EnsemblMetazoa" id="PPA40392.1"/>
    </source>
</evidence>
<organism evidence="1 2">
    <name type="scientific">Pristionchus pacificus</name>
    <name type="common">Parasitic nematode worm</name>
    <dbReference type="NCBI Taxonomy" id="54126"/>
    <lineage>
        <taxon>Eukaryota</taxon>
        <taxon>Metazoa</taxon>
        <taxon>Ecdysozoa</taxon>
        <taxon>Nematoda</taxon>
        <taxon>Chromadorea</taxon>
        <taxon>Rhabditida</taxon>
        <taxon>Rhabditina</taxon>
        <taxon>Diplogasteromorpha</taxon>
        <taxon>Diplogasteroidea</taxon>
        <taxon>Neodiplogasteridae</taxon>
        <taxon>Pristionchus</taxon>
    </lineage>
</organism>
<keyword evidence="2" id="KW-1185">Reference proteome</keyword>
<accession>A0A8R1UTU8</accession>
<reference evidence="1" key="2">
    <citation type="submission" date="2022-06" db="UniProtKB">
        <authorList>
            <consortium name="EnsemblMetazoa"/>
        </authorList>
    </citation>
    <scope>IDENTIFICATION</scope>
    <source>
        <strain evidence="1">PS312</strain>
    </source>
</reference>